<reference evidence="2 3" key="1">
    <citation type="submission" date="2019-06" db="EMBL/GenBank/DDBJ databases">
        <title>Sequencing the genomes of 1000 actinobacteria strains.</title>
        <authorList>
            <person name="Klenk H.-P."/>
        </authorList>
    </citation>
    <scope>NUCLEOTIDE SEQUENCE [LARGE SCALE GENOMIC DNA]</scope>
    <source>
        <strain evidence="2 3">DSM 19828</strain>
    </source>
</reference>
<keyword evidence="1" id="KW-1133">Transmembrane helix</keyword>
<keyword evidence="1" id="KW-0812">Transmembrane</keyword>
<gene>
    <name evidence="2" type="ORF">FB459_1935</name>
</gene>
<dbReference type="RefSeq" id="WP_141928275.1">
    <property type="nucleotide sequence ID" value="NZ_VFMO01000001.1"/>
</dbReference>
<keyword evidence="1" id="KW-0472">Membrane</keyword>
<dbReference type="AlphaFoldDB" id="A0A542EGK4"/>
<evidence type="ECO:0000313" key="2">
    <source>
        <dbReference type="EMBL" id="TQJ14471.1"/>
    </source>
</evidence>
<protein>
    <submittedName>
        <fullName evidence="2">Uncharacterized protein</fullName>
    </submittedName>
</protein>
<comment type="caution">
    <text evidence="2">The sequence shown here is derived from an EMBL/GenBank/DDBJ whole genome shotgun (WGS) entry which is preliminary data.</text>
</comment>
<feature type="transmembrane region" description="Helical" evidence="1">
    <location>
        <begin position="39"/>
        <end position="64"/>
    </location>
</feature>
<dbReference type="EMBL" id="VFMO01000001">
    <property type="protein sequence ID" value="TQJ14471.1"/>
    <property type="molecule type" value="Genomic_DNA"/>
</dbReference>
<keyword evidence="3" id="KW-1185">Reference proteome</keyword>
<feature type="transmembrane region" description="Helical" evidence="1">
    <location>
        <begin position="85"/>
        <end position="108"/>
    </location>
</feature>
<evidence type="ECO:0000256" key="1">
    <source>
        <dbReference type="SAM" id="Phobius"/>
    </source>
</evidence>
<evidence type="ECO:0000313" key="3">
    <source>
        <dbReference type="Proteomes" id="UP000320806"/>
    </source>
</evidence>
<proteinExistence type="predicted"/>
<dbReference type="Proteomes" id="UP000320806">
    <property type="component" value="Unassembled WGS sequence"/>
</dbReference>
<sequence>MRARTHLWFSLVWALVPIAVGFGLLFVDSAVPAVGNSPLAAQTAGAGAWVIVMPWLALCCAIIARRLVEGARVTGSRRRGPVARILGQIALPVVATTAAVLLVGAIYASGRGVLAWPTPSLGWRHLLRPRCTHSWGSRSERG</sequence>
<accession>A0A542EGK4</accession>
<feature type="transmembrane region" description="Helical" evidence="1">
    <location>
        <begin position="7"/>
        <end position="27"/>
    </location>
</feature>
<organism evidence="2 3">
    <name type="scientific">Yimella lutea</name>
    <dbReference type="NCBI Taxonomy" id="587872"/>
    <lineage>
        <taxon>Bacteria</taxon>
        <taxon>Bacillati</taxon>
        <taxon>Actinomycetota</taxon>
        <taxon>Actinomycetes</taxon>
        <taxon>Micrococcales</taxon>
        <taxon>Dermacoccaceae</taxon>
        <taxon>Yimella</taxon>
    </lineage>
</organism>
<name>A0A542EGK4_9MICO</name>